<keyword evidence="3" id="KW-1185">Reference proteome</keyword>
<gene>
    <name evidence="2" type="ORF">HMPREF9699_01304</name>
</gene>
<dbReference type="eggNOG" id="ENOG502ZQFM">
    <property type="taxonomic scope" value="Bacteria"/>
</dbReference>
<name>K1LIN6_9FLAO</name>
<feature type="transmembrane region" description="Helical" evidence="1">
    <location>
        <begin position="12"/>
        <end position="37"/>
    </location>
</feature>
<accession>K1LIN6</accession>
<sequence>MKSLFLTGFTQVFLVVLNTYFIAKDFIMGLLICGFLISYIWSHNVKKVAFGSEKQRVIYSLGAMCGSLAAFYFGKILIK</sequence>
<comment type="caution">
    <text evidence="2">The sequence shown here is derived from an EMBL/GenBank/DDBJ whole genome shotgun (WGS) entry which is preliminary data.</text>
</comment>
<keyword evidence="1" id="KW-0472">Membrane</keyword>
<reference evidence="2 3" key="1">
    <citation type="submission" date="2012-07" db="EMBL/GenBank/DDBJ databases">
        <title>The Genome Sequence of Bergeyella zoohelcum ATCC 43767.</title>
        <authorList>
            <consortium name="The Broad Institute Genome Sequencing Platform"/>
            <person name="Earl A."/>
            <person name="Ward D."/>
            <person name="Feldgarden M."/>
            <person name="Gevers D."/>
            <person name="Huys G."/>
            <person name="Walker B."/>
            <person name="Young S.K."/>
            <person name="Zeng Q."/>
            <person name="Gargeya S."/>
            <person name="Fitzgerald M."/>
            <person name="Haas B."/>
            <person name="Abouelleil A."/>
            <person name="Alvarado L."/>
            <person name="Arachchi H.M."/>
            <person name="Berlin A.M."/>
            <person name="Chapman S.B."/>
            <person name="Goldberg J."/>
            <person name="Griggs A."/>
            <person name="Gujja S."/>
            <person name="Hansen M."/>
            <person name="Howarth C."/>
            <person name="Imamovic A."/>
            <person name="Larimer J."/>
            <person name="McCowen C."/>
            <person name="Montmayeur A."/>
            <person name="Murphy C."/>
            <person name="Neiman D."/>
            <person name="Pearson M."/>
            <person name="Priest M."/>
            <person name="Roberts A."/>
            <person name="Saif S."/>
            <person name="Shea T."/>
            <person name="Sisk P."/>
            <person name="Sykes S."/>
            <person name="Wortman J."/>
            <person name="Nusbaum C."/>
            <person name="Birren B."/>
        </authorList>
    </citation>
    <scope>NUCLEOTIDE SEQUENCE [LARGE SCALE GENOMIC DNA]</scope>
    <source>
        <strain evidence="2 3">ATCC 43767</strain>
    </source>
</reference>
<protein>
    <submittedName>
        <fullName evidence="2">Uncharacterized protein</fullName>
    </submittedName>
</protein>
<evidence type="ECO:0000256" key="1">
    <source>
        <dbReference type="SAM" id="Phobius"/>
    </source>
</evidence>
<organism evidence="2 3">
    <name type="scientific">Bergeyella zoohelcum ATCC 43767</name>
    <dbReference type="NCBI Taxonomy" id="883096"/>
    <lineage>
        <taxon>Bacteria</taxon>
        <taxon>Pseudomonadati</taxon>
        <taxon>Bacteroidota</taxon>
        <taxon>Flavobacteriia</taxon>
        <taxon>Flavobacteriales</taxon>
        <taxon>Weeksellaceae</taxon>
        <taxon>Bergeyella</taxon>
    </lineage>
</organism>
<keyword evidence="1" id="KW-1133">Transmembrane helix</keyword>
<proteinExistence type="predicted"/>
<evidence type="ECO:0000313" key="3">
    <source>
        <dbReference type="Proteomes" id="UP000006085"/>
    </source>
</evidence>
<dbReference type="Proteomes" id="UP000006085">
    <property type="component" value="Unassembled WGS sequence"/>
</dbReference>
<evidence type="ECO:0000313" key="2">
    <source>
        <dbReference type="EMBL" id="EKB56575.1"/>
    </source>
</evidence>
<dbReference type="AlphaFoldDB" id="K1LIN6"/>
<dbReference type="EMBL" id="AGYA01000025">
    <property type="protein sequence ID" value="EKB56575.1"/>
    <property type="molecule type" value="Genomic_DNA"/>
</dbReference>
<dbReference type="STRING" id="883096.HMPREF9699_01304"/>
<dbReference type="HOGENOM" id="CLU_2614892_0_0_10"/>
<keyword evidence="1" id="KW-0812">Transmembrane</keyword>
<feature type="transmembrane region" description="Helical" evidence="1">
    <location>
        <begin position="57"/>
        <end position="78"/>
    </location>
</feature>